<reference evidence="1 2" key="1">
    <citation type="submission" date="2019-06" db="EMBL/GenBank/DDBJ databases">
        <title>Genomics analysis of Aphanomyces spp. identifies a new class of oomycete effector associated with host adaptation.</title>
        <authorList>
            <person name="Gaulin E."/>
        </authorList>
    </citation>
    <scope>NUCLEOTIDE SEQUENCE [LARGE SCALE GENOMIC DNA]</scope>
    <source>
        <strain evidence="1 2">E</strain>
    </source>
</reference>
<dbReference type="AlphaFoldDB" id="A0A6A5ALX1"/>
<name>A0A6A5ALX1_APHAT</name>
<proteinExistence type="predicted"/>
<organism evidence="1 2">
    <name type="scientific">Aphanomyces astaci</name>
    <name type="common">Crayfish plague agent</name>
    <dbReference type="NCBI Taxonomy" id="112090"/>
    <lineage>
        <taxon>Eukaryota</taxon>
        <taxon>Sar</taxon>
        <taxon>Stramenopiles</taxon>
        <taxon>Oomycota</taxon>
        <taxon>Saprolegniomycetes</taxon>
        <taxon>Saprolegniales</taxon>
        <taxon>Verrucalvaceae</taxon>
        <taxon>Aphanomyces</taxon>
    </lineage>
</organism>
<evidence type="ECO:0000313" key="2">
    <source>
        <dbReference type="Proteomes" id="UP000469452"/>
    </source>
</evidence>
<sequence>MNTQAIPNPEPLVLKAIMFRALPVEMAPLVQLWDDHKMVFSSASNDSSKPVMDWNP</sequence>
<dbReference type="Proteomes" id="UP000469452">
    <property type="component" value="Unassembled WGS sequence"/>
</dbReference>
<protein>
    <submittedName>
        <fullName evidence="1">Uncharacterized protein</fullName>
    </submittedName>
</protein>
<dbReference type="EMBL" id="VJMI01008428">
    <property type="protein sequence ID" value="KAF0761306.1"/>
    <property type="molecule type" value="Genomic_DNA"/>
</dbReference>
<gene>
    <name evidence="1" type="ORF">AaE_003453</name>
</gene>
<comment type="caution">
    <text evidence="1">The sequence shown here is derived from an EMBL/GenBank/DDBJ whole genome shotgun (WGS) entry which is preliminary data.</text>
</comment>
<accession>A0A6A5ALX1</accession>
<feature type="non-terminal residue" evidence="1">
    <location>
        <position position="56"/>
    </location>
</feature>
<evidence type="ECO:0000313" key="1">
    <source>
        <dbReference type="EMBL" id="KAF0761306.1"/>
    </source>
</evidence>